<dbReference type="InterPro" id="IPR050478">
    <property type="entry name" value="Ethylene_sulfur-biosynth"/>
</dbReference>
<dbReference type="GO" id="GO:0006520">
    <property type="term" value="P:amino acid metabolic process"/>
    <property type="evidence" value="ECO:0007669"/>
    <property type="project" value="TreeGrafter"/>
</dbReference>
<evidence type="ECO:0000259" key="2">
    <source>
        <dbReference type="Pfam" id="PF00155"/>
    </source>
</evidence>
<dbReference type="PANTHER" id="PTHR43795:SF39">
    <property type="entry name" value="AMINOTRANSFERASE CLASS I_CLASSII DOMAIN-CONTAINING PROTEIN"/>
    <property type="match status" value="1"/>
</dbReference>
<reference evidence="3" key="1">
    <citation type="journal article" date="2021" name="Nat. Commun.">
        <title>Genetic determinants of endophytism in the Arabidopsis root mycobiome.</title>
        <authorList>
            <person name="Mesny F."/>
            <person name="Miyauchi S."/>
            <person name="Thiergart T."/>
            <person name="Pickel B."/>
            <person name="Atanasova L."/>
            <person name="Karlsson M."/>
            <person name="Huettel B."/>
            <person name="Barry K.W."/>
            <person name="Haridas S."/>
            <person name="Chen C."/>
            <person name="Bauer D."/>
            <person name="Andreopoulos W."/>
            <person name="Pangilinan J."/>
            <person name="LaButti K."/>
            <person name="Riley R."/>
            <person name="Lipzen A."/>
            <person name="Clum A."/>
            <person name="Drula E."/>
            <person name="Henrissat B."/>
            <person name="Kohler A."/>
            <person name="Grigoriev I.V."/>
            <person name="Martin F.M."/>
            <person name="Hacquard S."/>
        </authorList>
    </citation>
    <scope>NUCLEOTIDE SEQUENCE</scope>
    <source>
        <strain evidence="3">MPI-CAGE-CH-0243</strain>
    </source>
</reference>
<proteinExistence type="predicted"/>
<dbReference type="InterPro" id="IPR015421">
    <property type="entry name" value="PyrdxlP-dep_Trfase_major"/>
</dbReference>
<dbReference type="PRINTS" id="PR00753">
    <property type="entry name" value="ACCSYNTHASE"/>
</dbReference>
<dbReference type="GO" id="GO:0030170">
    <property type="term" value="F:pyridoxal phosphate binding"/>
    <property type="evidence" value="ECO:0007669"/>
    <property type="project" value="InterPro"/>
</dbReference>
<dbReference type="PANTHER" id="PTHR43795">
    <property type="entry name" value="BIFUNCTIONAL ASPARTATE AMINOTRANSFERASE AND GLUTAMATE/ASPARTATE-PREPHENATE AMINOTRANSFERASE-RELATED"/>
    <property type="match status" value="1"/>
</dbReference>
<keyword evidence="1" id="KW-0663">Pyridoxal phosphate</keyword>
<keyword evidence="4" id="KW-1185">Reference proteome</keyword>
<name>A0A9P9IDQ4_9PLEO</name>
<dbReference type="CDD" id="cd00609">
    <property type="entry name" value="AAT_like"/>
    <property type="match status" value="1"/>
</dbReference>
<gene>
    <name evidence="3" type="ORF">B0J11DRAFT_583687</name>
</gene>
<dbReference type="OrthoDB" id="7042322at2759"/>
<dbReference type="EMBL" id="JAGMWT010000014">
    <property type="protein sequence ID" value="KAH7116986.1"/>
    <property type="molecule type" value="Genomic_DNA"/>
</dbReference>
<organism evidence="3 4">
    <name type="scientific">Dendryphion nanum</name>
    <dbReference type="NCBI Taxonomy" id="256645"/>
    <lineage>
        <taxon>Eukaryota</taxon>
        <taxon>Fungi</taxon>
        <taxon>Dikarya</taxon>
        <taxon>Ascomycota</taxon>
        <taxon>Pezizomycotina</taxon>
        <taxon>Dothideomycetes</taxon>
        <taxon>Pleosporomycetidae</taxon>
        <taxon>Pleosporales</taxon>
        <taxon>Torulaceae</taxon>
        <taxon>Dendryphion</taxon>
    </lineage>
</organism>
<protein>
    <submittedName>
        <fullName evidence="3">Pyridoxal phosphate-dependent transferase</fullName>
    </submittedName>
</protein>
<dbReference type="Gene3D" id="3.40.640.10">
    <property type="entry name" value="Type I PLP-dependent aspartate aminotransferase-like (Major domain)"/>
    <property type="match status" value="1"/>
</dbReference>
<evidence type="ECO:0000313" key="4">
    <source>
        <dbReference type="Proteomes" id="UP000700596"/>
    </source>
</evidence>
<dbReference type="InterPro" id="IPR015424">
    <property type="entry name" value="PyrdxlP-dep_Trfase"/>
</dbReference>
<comment type="caution">
    <text evidence="3">The sequence shown here is derived from an EMBL/GenBank/DDBJ whole genome shotgun (WGS) entry which is preliminary data.</text>
</comment>
<dbReference type="InterPro" id="IPR015422">
    <property type="entry name" value="PyrdxlP-dep_Trfase_small"/>
</dbReference>
<dbReference type="SUPFAM" id="SSF53383">
    <property type="entry name" value="PLP-dependent transferases"/>
    <property type="match status" value="1"/>
</dbReference>
<evidence type="ECO:0000256" key="1">
    <source>
        <dbReference type="ARBA" id="ARBA00022898"/>
    </source>
</evidence>
<dbReference type="GO" id="GO:0008483">
    <property type="term" value="F:transaminase activity"/>
    <property type="evidence" value="ECO:0007669"/>
    <property type="project" value="TreeGrafter"/>
</dbReference>
<feature type="domain" description="Aminotransferase class I/classII large" evidence="2">
    <location>
        <begin position="67"/>
        <end position="415"/>
    </location>
</feature>
<dbReference type="InterPro" id="IPR004839">
    <property type="entry name" value="Aminotransferase_I/II_large"/>
</dbReference>
<keyword evidence="3" id="KW-0808">Transferase</keyword>
<dbReference type="Gene3D" id="3.90.1150.10">
    <property type="entry name" value="Aspartate Aminotransferase, domain 1"/>
    <property type="match status" value="1"/>
</dbReference>
<evidence type="ECO:0000313" key="3">
    <source>
        <dbReference type="EMBL" id="KAH7116986.1"/>
    </source>
</evidence>
<sequence length="427" mass="47133">MLSRRGKKNVDELGIPWRFASGTTYDPKTNPRGIISFATAENALIQGELEDFANNRVHIPGAAFAYKYSTSGGGPKFPSALAGLLNDHFQPYKPLTGDDIKATSAATALHEILAFSLAEAGEGILVSRPYYGRFELDFGNKAELKVVAADTYAETCFQPDVVDAYEKALLESNESGVPIRALLIVNPHNPLGRCYPRDTLVGLMKLCQKHQIHFISDEVYGLSVFDSGEPNAVPFTSVLSIDPEGIIDKDLLHVTYAMSKDFGAAGLRIGALITKNEELKNSLIATIRFHSTSGPSIAIATAMLEDREWTKSFIATSRERLAETYKYVTNRFRTLQVDYLTGSNACFFIWVNLSPYLAAQSEELTDKLREQALAQKFLDAGVFLQPGEEHSLAPGWFRIVYSAADRTVLDEGLRRFEAVIKNIKQTS</sequence>
<dbReference type="AlphaFoldDB" id="A0A9P9IDQ4"/>
<accession>A0A9P9IDQ4</accession>
<dbReference type="Pfam" id="PF00155">
    <property type="entry name" value="Aminotran_1_2"/>
    <property type="match status" value="1"/>
</dbReference>
<dbReference type="Proteomes" id="UP000700596">
    <property type="component" value="Unassembled WGS sequence"/>
</dbReference>